<evidence type="ECO:0000256" key="3">
    <source>
        <dbReference type="ARBA" id="ARBA00022490"/>
    </source>
</evidence>
<evidence type="ECO:0000256" key="10">
    <source>
        <dbReference type="ARBA" id="ARBA00049534"/>
    </source>
</evidence>
<dbReference type="CDD" id="cd01748">
    <property type="entry name" value="GATase1_IGP_Synthase"/>
    <property type="match status" value="1"/>
</dbReference>
<evidence type="ECO:0000256" key="1">
    <source>
        <dbReference type="ARBA" id="ARBA00005091"/>
    </source>
</evidence>
<dbReference type="InterPro" id="IPR010139">
    <property type="entry name" value="Imidazole-glycPsynth_HisH"/>
</dbReference>
<evidence type="ECO:0000256" key="4">
    <source>
        <dbReference type="ARBA" id="ARBA00022605"/>
    </source>
</evidence>
<reference evidence="13 14" key="1">
    <citation type="submission" date="2023-02" db="EMBL/GenBank/DDBJ databases">
        <title>Genome Sequence of L. cardiaca H63T.</title>
        <authorList>
            <person name="Lopez A.E."/>
            <person name="Cianciotto N.P."/>
        </authorList>
    </citation>
    <scope>NUCLEOTIDE SEQUENCE [LARGE SCALE GENOMIC DNA]</scope>
    <source>
        <strain evidence="13 14">H63</strain>
    </source>
</reference>
<feature type="active site" description="Nucleophile" evidence="11">
    <location>
        <position position="76"/>
    </location>
</feature>
<evidence type="ECO:0000256" key="5">
    <source>
        <dbReference type="ARBA" id="ARBA00022801"/>
    </source>
</evidence>
<dbReference type="Gene3D" id="3.40.50.880">
    <property type="match status" value="1"/>
</dbReference>
<dbReference type="RefSeq" id="WP_275090361.1">
    <property type="nucleotide sequence ID" value="NZ_CP119078.1"/>
</dbReference>
<gene>
    <name evidence="11 13" type="primary">hisH</name>
    <name evidence="13" type="ORF">PXX05_07070</name>
</gene>
<dbReference type="NCBIfam" id="TIGR01855">
    <property type="entry name" value="IMP_synth_hisH"/>
    <property type="match status" value="1"/>
</dbReference>
<keyword evidence="5 11" id="KW-0378">Hydrolase</keyword>
<dbReference type="InterPro" id="IPR017926">
    <property type="entry name" value="GATASE"/>
</dbReference>
<keyword evidence="4 11" id="KW-0028">Amino-acid biosynthesis</keyword>
<feature type="active site" evidence="11">
    <location>
        <position position="177"/>
    </location>
</feature>
<evidence type="ECO:0000256" key="11">
    <source>
        <dbReference type="HAMAP-Rule" id="MF_00278"/>
    </source>
</evidence>
<dbReference type="EC" id="3.5.1.2" evidence="11"/>
<dbReference type="GO" id="GO:0016829">
    <property type="term" value="F:lyase activity"/>
    <property type="evidence" value="ECO:0007669"/>
    <property type="project" value="UniProtKB-KW"/>
</dbReference>
<organism evidence="13 14">
    <name type="scientific">Legionella cardiaca</name>
    <dbReference type="NCBI Taxonomy" id="1071983"/>
    <lineage>
        <taxon>Bacteria</taxon>
        <taxon>Pseudomonadati</taxon>
        <taxon>Pseudomonadota</taxon>
        <taxon>Gammaproteobacteria</taxon>
        <taxon>Legionellales</taxon>
        <taxon>Legionellaceae</taxon>
        <taxon>Legionella</taxon>
    </lineage>
</organism>
<feature type="active site" evidence="11">
    <location>
        <position position="179"/>
    </location>
</feature>
<keyword evidence="7 11" id="KW-0368">Histidine biosynthesis</keyword>
<keyword evidence="3 11" id="KW-0963">Cytoplasm</keyword>
<dbReference type="Pfam" id="PF00117">
    <property type="entry name" value="GATase"/>
    <property type="match status" value="1"/>
</dbReference>
<evidence type="ECO:0000256" key="8">
    <source>
        <dbReference type="ARBA" id="ARBA00023239"/>
    </source>
</evidence>
<dbReference type="PIRSF" id="PIRSF000495">
    <property type="entry name" value="Amidotransf_hisH"/>
    <property type="match status" value="1"/>
</dbReference>
<dbReference type="InterPro" id="IPR029062">
    <property type="entry name" value="Class_I_gatase-like"/>
</dbReference>
<evidence type="ECO:0000256" key="7">
    <source>
        <dbReference type="ARBA" id="ARBA00023102"/>
    </source>
</evidence>
<evidence type="ECO:0000256" key="9">
    <source>
        <dbReference type="ARBA" id="ARBA00047838"/>
    </source>
</evidence>
<comment type="function">
    <text evidence="11">IGPS catalyzes the conversion of PRFAR and glutamine to IGP, AICAR and glutamate. The HisH subunit catalyzes the hydrolysis of glutamine to glutamate and ammonia as part of the synthesis of IGP and AICAR. The resulting ammonia molecule is channeled to the active site of HisF.</text>
</comment>
<dbReference type="HAMAP" id="MF_00278">
    <property type="entry name" value="HisH"/>
    <property type="match status" value="1"/>
</dbReference>
<evidence type="ECO:0000256" key="6">
    <source>
        <dbReference type="ARBA" id="ARBA00022962"/>
    </source>
</evidence>
<keyword evidence="6 11" id="KW-0315">Glutamine amidotransferase</keyword>
<dbReference type="PANTHER" id="PTHR42701">
    <property type="entry name" value="IMIDAZOLE GLYCEROL PHOSPHATE SYNTHASE SUBUNIT HISH"/>
    <property type="match status" value="1"/>
</dbReference>
<comment type="subcellular location">
    <subcellularLocation>
        <location evidence="11">Cytoplasm</location>
    </subcellularLocation>
</comment>
<protein>
    <recommendedName>
        <fullName evidence="11">Imidazole glycerol phosphate synthase subunit HisH</fullName>
        <ecNumber evidence="11">4.3.2.10</ecNumber>
    </recommendedName>
    <alternativeName>
        <fullName evidence="11">IGP synthase glutaminase subunit</fullName>
        <ecNumber evidence="11">3.5.1.2</ecNumber>
    </alternativeName>
    <alternativeName>
        <fullName evidence="11">IGP synthase subunit HisH</fullName>
    </alternativeName>
    <alternativeName>
        <fullName evidence="11">ImGP synthase subunit HisH</fullName>
        <shortName evidence="11">IGPS subunit HisH</shortName>
    </alternativeName>
</protein>
<dbReference type="PROSITE" id="PS51273">
    <property type="entry name" value="GATASE_TYPE_1"/>
    <property type="match status" value="1"/>
</dbReference>
<dbReference type="PANTHER" id="PTHR42701:SF1">
    <property type="entry name" value="IMIDAZOLE GLYCEROL PHOSPHATE SYNTHASE SUBUNIT HISH"/>
    <property type="match status" value="1"/>
</dbReference>
<name>A0ABY8AYJ6_9GAMM</name>
<evidence type="ECO:0000256" key="2">
    <source>
        <dbReference type="ARBA" id="ARBA00011152"/>
    </source>
</evidence>
<sequence length="199" mass="21965">MIAVIDVAGNNLTSLTNAIKNLGYNYLLTHDPEKIKKASHVILPGVGAAATGMDALARYQLIDVLSELSQPLLGICLGMQLLMEYSDEDNISCLNLIPGQIKRLAPQPSQPVPHMGWNKLIWQKESPLAKGLAAKDYVYFVHSYALLATEHALASCQYSQEFTAIVQYQNFYGMQFHPEKSAAIGLKLLNNFLQLEEAC</sequence>
<proteinExistence type="inferred from homology"/>
<evidence type="ECO:0000313" key="13">
    <source>
        <dbReference type="EMBL" id="WED44541.1"/>
    </source>
</evidence>
<dbReference type="Proteomes" id="UP001222087">
    <property type="component" value="Chromosome"/>
</dbReference>
<dbReference type="EMBL" id="CP119078">
    <property type="protein sequence ID" value="WED44541.1"/>
    <property type="molecule type" value="Genomic_DNA"/>
</dbReference>
<keyword evidence="14" id="KW-1185">Reference proteome</keyword>
<evidence type="ECO:0000259" key="12">
    <source>
        <dbReference type="Pfam" id="PF00117"/>
    </source>
</evidence>
<keyword evidence="8 11" id="KW-0456">Lyase</keyword>
<evidence type="ECO:0000313" key="14">
    <source>
        <dbReference type="Proteomes" id="UP001222087"/>
    </source>
</evidence>
<dbReference type="SUPFAM" id="SSF52317">
    <property type="entry name" value="Class I glutamine amidotransferase-like"/>
    <property type="match status" value="1"/>
</dbReference>
<accession>A0ABY8AYJ6</accession>
<comment type="subunit">
    <text evidence="2 11">Heterodimer of HisH and HisF.</text>
</comment>
<dbReference type="EC" id="4.3.2.10" evidence="11"/>
<comment type="catalytic activity">
    <reaction evidence="10 11">
        <text>L-glutamine + H2O = L-glutamate + NH4(+)</text>
        <dbReference type="Rhea" id="RHEA:15889"/>
        <dbReference type="ChEBI" id="CHEBI:15377"/>
        <dbReference type="ChEBI" id="CHEBI:28938"/>
        <dbReference type="ChEBI" id="CHEBI:29985"/>
        <dbReference type="ChEBI" id="CHEBI:58359"/>
        <dbReference type="EC" id="3.5.1.2"/>
    </reaction>
</comment>
<comment type="catalytic activity">
    <reaction evidence="9 11">
        <text>5-[(5-phospho-1-deoxy-D-ribulos-1-ylimino)methylamino]-1-(5-phospho-beta-D-ribosyl)imidazole-4-carboxamide + L-glutamine = D-erythro-1-(imidazol-4-yl)glycerol 3-phosphate + 5-amino-1-(5-phospho-beta-D-ribosyl)imidazole-4-carboxamide + L-glutamate + H(+)</text>
        <dbReference type="Rhea" id="RHEA:24793"/>
        <dbReference type="ChEBI" id="CHEBI:15378"/>
        <dbReference type="ChEBI" id="CHEBI:29985"/>
        <dbReference type="ChEBI" id="CHEBI:58278"/>
        <dbReference type="ChEBI" id="CHEBI:58359"/>
        <dbReference type="ChEBI" id="CHEBI:58475"/>
        <dbReference type="ChEBI" id="CHEBI:58525"/>
        <dbReference type="EC" id="4.3.2.10"/>
    </reaction>
</comment>
<comment type="pathway">
    <text evidence="1 11">Amino-acid biosynthesis; L-histidine biosynthesis; L-histidine from 5-phospho-alpha-D-ribose 1-diphosphate: step 5/9.</text>
</comment>
<feature type="domain" description="Glutamine amidotransferase" evidence="12">
    <location>
        <begin position="4"/>
        <end position="192"/>
    </location>
</feature>